<dbReference type="InterPro" id="IPR011990">
    <property type="entry name" value="TPR-like_helical_dom_sf"/>
</dbReference>
<dbReference type="Proteomes" id="UP000295184">
    <property type="component" value="Unassembled WGS sequence"/>
</dbReference>
<organism evidence="3 4">
    <name type="scientific">Allofournierella massiliensis</name>
    <dbReference type="NCBI Taxonomy" id="1650663"/>
    <lineage>
        <taxon>Bacteria</taxon>
        <taxon>Bacillati</taxon>
        <taxon>Bacillota</taxon>
        <taxon>Clostridia</taxon>
        <taxon>Eubacteriales</taxon>
        <taxon>Oscillospiraceae</taxon>
        <taxon>Allofournierella</taxon>
    </lineage>
</organism>
<dbReference type="Gene3D" id="1.10.10.10">
    <property type="entry name" value="Winged helix-like DNA-binding domain superfamily/Winged helix DNA-binding domain"/>
    <property type="match status" value="1"/>
</dbReference>
<dbReference type="PANTHER" id="PTHR35807">
    <property type="entry name" value="TRANSCRIPTIONAL REGULATOR REDD-RELATED"/>
    <property type="match status" value="1"/>
</dbReference>
<dbReference type="SMART" id="SM00862">
    <property type="entry name" value="Trans_reg_C"/>
    <property type="match status" value="1"/>
</dbReference>
<evidence type="ECO:0000313" key="3">
    <source>
        <dbReference type="EMBL" id="TCL58262.1"/>
    </source>
</evidence>
<gene>
    <name evidence="3" type="ORF">EDD77_108131</name>
</gene>
<dbReference type="GO" id="GO:0003677">
    <property type="term" value="F:DNA binding"/>
    <property type="evidence" value="ECO:0007669"/>
    <property type="project" value="UniProtKB-KW"/>
</dbReference>
<dbReference type="AlphaFoldDB" id="A0A4R1QZ49"/>
<name>A0A4R1QZ49_9FIRM</name>
<dbReference type="GO" id="GO:0000160">
    <property type="term" value="P:phosphorelay signal transduction system"/>
    <property type="evidence" value="ECO:0007669"/>
    <property type="project" value="InterPro"/>
</dbReference>
<dbReference type="STRING" id="1650663.GCA_001486665_01593"/>
<dbReference type="InterPro" id="IPR051677">
    <property type="entry name" value="AfsR-DnrI-RedD_regulator"/>
</dbReference>
<sequence length="397" mass="44067">MERHVMRVETFGGLAVWLDDQPLVRHGERINKNLELLALLAINGRAPLSNEALAGLLWTGEESHNPAGALKNAAYSLRRLLEQRGAGRELITVEDKQYRLAGDLVLEVDLWRAGQLAEQAVNQPDPARALEAWQELDGICCGDFLPQLADRPWVAGQASLVRDGWLAAARRAAALLLDGPERTGARQALAVCAEALLIFPDDMSLQIIRFAAMQRLNMKAAVRSQYPLLAEMLMERQGQAPPARLRAIHQWATEGESRGREEMLRIRQKLANHEKNAPPGPYFCEYDQLPMLYAMARRQAARTGQTTVLLLVSAESQPGSAAAGPDQELRFLLSQTLRRGDVCCRYGHDQYLALLMLADPAHTDAVEHRLRAGWKPVNGRLELMFDFGGPLPQITGE</sequence>
<feature type="domain" description="OmpR/PhoB-type" evidence="2">
    <location>
        <begin position="27"/>
        <end position="100"/>
    </location>
</feature>
<evidence type="ECO:0000313" key="4">
    <source>
        <dbReference type="Proteomes" id="UP000295184"/>
    </source>
</evidence>
<dbReference type="GO" id="GO:0006355">
    <property type="term" value="P:regulation of DNA-templated transcription"/>
    <property type="evidence" value="ECO:0007669"/>
    <property type="project" value="InterPro"/>
</dbReference>
<dbReference type="Gene3D" id="1.25.40.10">
    <property type="entry name" value="Tetratricopeptide repeat domain"/>
    <property type="match status" value="1"/>
</dbReference>
<dbReference type="RefSeq" id="WP_058964019.1">
    <property type="nucleotide sequence ID" value="NZ_CABKVM010000016.1"/>
</dbReference>
<dbReference type="PANTHER" id="PTHR35807:SF1">
    <property type="entry name" value="TRANSCRIPTIONAL REGULATOR REDD"/>
    <property type="match status" value="1"/>
</dbReference>
<dbReference type="InterPro" id="IPR016032">
    <property type="entry name" value="Sig_transdc_resp-reg_C-effctor"/>
</dbReference>
<protein>
    <submittedName>
        <fullName evidence="3">DNA-binding SARP family transcriptional activator</fullName>
    </submittedName>
</protein>
<dbReference type="SUPFAM" id="SSF46894">
    <property type="entry name" value="C-terminal effector domain of the bipartite response regulators"/>
    <property type="match status" value="1"/>
</dbReference>
<proteinExistence type="predicted"/>
<accession>A0A4R1QZ49</accession>
<dbReference type="EMBL" id="SLUM01000008">
    <property type="protein sequence ID" value="TCL58262.1"/>
    <property type="molecule type" value="Genomic_DNA"/>
</dbReference>
<comment type="caution">
    <text evidence="3">The sequence shown here is derived from an EMBL/GenBank/DDBJ whole genome shotgun (WGS) entry which is preliminary data.</text>
</comment>
<evidence type="ECO:0000256" key="1">
    <source>
        <dbReference type="ARBA" id="ARBA00023125"/>
    </source>
</evidence>
<dbReference type="InterPro" id="IPR001867">
    <property type="entry name" value="OmpR/PhoB-type_DNA-bd"/>
</dbReference>
<dbReference type="InterPro" id="IPR036388">
    <property type="entry name" value="WH-like_DNA-bd_sf"/>
</dbReference>
<keyword evidence="1 3" id="KW-0238">DNA-binding</keyword>
<evidence type="ECO:0000259" key="2">
    <source>
        <dbReference type="SMART" id="SM00862"/>
    </source>
</evidence>
<reference evidence="3 4" key="1">
    <citation type="submission" date="2019-03" db="EMBL/GenBank/DDBJ databases">
        <title>Genomic Encyclopedia of Type Strains, Phase IV (KMG-IV): sequencing the most valuable type-strain genomes for metagenomic binning, comparative biology and taxonomic classification.</title>
        <authorList>
            <person name="Goeker M."/>
        </authorList>
    </citation>
    <scope>NUCLEOTIDE SEQUENCE [LARGE SCALE GENOMIC DNA]</scope>
    <source>
        <strain evidence="3 4">DSM 100451</strain>
    </source>
</reference>